<feature type="domain" description="Cobalamin adenosyltransferase-like" evidence="4">
    <location>
        <begin position="99"/>
        <end position="256"/>
    </location>
</feature>
<dbReference type="InterPro" id="IPR036451">
    <property type="entry name" value="CblAdoTrfase-like_sf"/>
</dbReference>
<reference evidence="5 6" key="1">
    <citation type="submission" date="2020-04" db="EMBL/GenBank/DDBJ databases">
        <title>Ferrimonas sp. S7 isolated from sea water.</title>
        <authorList>
            <person name="Bae S.S."/>
            <person name="Baek K."/>
        </authorList>
    </citation>
    <scope>NUCLEOTIDE SEQUENCE [LARGE SCALE GENOMIC DNA]</scope>
    <source>
        <strain evidence="5 6">S7</strain>
    </source>
</reference>
<keyword evidence="1 5" id="KW-0808">Transferase</keyword>
<sequence>MARRVEPPYLTEHELRQQFGLRQGGEITLMAGTRFTPAAKQLLQERQIEIRWQDQQGRCFTSADAAPSEQVHPLKRNNQRPQNQCALCQQDVAHKSALMTHLNDQLLVAKTHPRITLRGKLDSCISYTALVQCHMQQLPPRLQSFMADIRSYLGQLMQAEVQGLLPPPPTLGEFSATTVHRWSHQPLQYLGHDHLLPDRRYGEVVAELNWLRSMVRELELSASHTYLDNNWQVSAQGEALIAGLNRLSSAVYVVAILTWQCQNGQQQQLEALTDAPS</sequence>
<dbReference type="AlphaFoldDB" id="A0A6H1U9J9"/>
<gene>
    <name evidence="5" type="primary">eutT</name>
    <name evidence="5" type="ORF">HER31_01595</name>
</gene>
<name>A0A6H1U9J9_9GAMM</name>
<dbReference type="Proteomes" id="UP000501602">
    <property type="component" value="Chromosome"/>
</dbReference>
<dbReference type="InterPro" id="IPR016030">
    <property type="entry name" value="CblAdoTrfase-like"/>
</dbReference>
<evidence type="ECO:0000256" key="2">
    <source>
        <dbReference type="ARBA" id="ARBA00022741"/>
    </source>
</evidence>
<dbReference type="SUPFAM" id="SSF89028">
    <property type="entry name" value="Cobalamin adenosyltransferase-like"/>
    <property type="match status" value="1"/>
</dbReference>
<keyword evidence="3" id="KW-0067">ATP-binding</keyword>
<dbReference type="EC" id="2.5.1.17" evidence="5"/>
<dbReference type="EMBL" id="CP051180">
    <property type="protein sequence ID" value="QIZ75704.1"/>
    <property type="molecule type" value="Genomic_DNA"/>
</dbReference>
<evidence type="ECO:0000256" key="1">
    <source>
        <dbReference type="ARBA" id="ARBA00022679"/>
    </source>
</evidence>
<dbReference type="GO" id="GO:0006580">
    <property type="term" value="P:ethanolamine metabolic process"/>
    <property type="evidence" value="ECO:0007669"/>
    <property type="project" value="InterPro"/>
</dbReference>
<evidence type="ECO:0000313" key="5">
    <source>
        <dbReference type="EMBL" id="QIZ75704.1"/>
    </source>
</evidence>
<dbReference type="PIRSF" id="PIRSF012294">
    <property type="entry name" value="ATR_EutT"/>
    <property type="match status" value="1"/>
</dbReference>
<dbReference type="NCBIfam" id="NF011595">
    <property type="entry name" value="PRK15020.1"/>
    <property type="match status" value="1"/>
</dbReference>
<dbReference type="KEGG" id="fes:HER31_01595"/>
<proteinExistence type="predicted"/>
<evidence type="ECO:0000259" key="4">
    <source>
        <dbReference type="Pfam" id="PF01923"/>
    </source>
</evidence>
<dbReference type="InterPro" id="IPR009194">
    <property type="entry name" value="AdoTrfase_EutT"/>
</dbReference>
<organism evidence="5 6">
    <name type="scientific">Ferrimonas lipolytica</name>
    <dbReference type="NCBI Taxonomy" id="2724191"/>
    <lineage>
        <taxon>Bacteria</taxon>
        <taxon>Pseudomonadati</taxon>
        <taxon>Pseudomonadota</taxon>
        <taxon>Gammaproteobacteria</taxon>
        <taxon>Alteromonadales</taxon>
        <taxon>Ferrimonadaceae</taxon>
        <taxon>Ferrimonas</taxon>
    </lineage>
</organism>
<protein>
    <submittedName>
        <fullName evidence="5">Ethanolamine utilization cob(I)yrinic acid a,c-diamide adenosyltransferase EutT</fullName>
        <ecNumber evidence="5">2.5.1.17</ecNumber>
    </submittedName>
</protein>
<dbReference type="GO" id="GO:0005524">
    <property type="term" value="F:ATP binding"/>
    <property type="evidence" value="ECO:0007669"/>
    <property type="project" value="UniProtKB-KW"/>
</dbReference>
<dbReference type="GO" id="GO:0008817">
    <property type="term" value="F:corrinoid adenosyltransferase activity"/>
    <property type="evidence" value="ECO:0007669"/>
    <property type="project" value="UniProtKB-EC"/>
</dbReference>
<accession>A0A6H1U9J9</accession>
<evidence type="ECO:0000313" key="6">
    <source>
        <dbReference type="Proteomes" id="UP000501602"/>
    </source>
</evidence>
<dbReference type="Gene3D" id="1.20.1200.10">
    <property type="entry name" value="Cobalamin adenosyltransferase-like"/>
    <property type="match status" value="1"/>
</dbReference>
<evidence type="ECO:0000256" key="3">
    <source>
        <dbReference type="ARBA" id="ARBA00022840"/>
    </source>
</evidence>
<keyword evidence="6" id="KW-1185">Reference proteome</keyword>
<dbReference type="RefSeq" id="WP_168658965.1">
    <property type="nucleotide sequence ID" value="NZ_CP051180.1"/>
</dbReference>
<dbReference type="GO" id="GO:0009236">
    <property type="term" value="P:cobalamin biosynthetic process"/>
    <property type="evidence" value="ECO:0007669"/>
    <property type="project" value="InterPro"/>
</dbReference>
<keyword evidence="2" id="KW-0547">Nucleotide-binding</keyword>
<dbReference type="Pfam" id="PF01923">
    <property type="entry name" value="Cob_adeno_trans"/>
    <property type="match status" value="1"/>
</dbReference>